<dbReference type="AlphaFoldDB" id="A0A6G1FTE6"/>
<evidence type="ECO:0000313" key="2">
    <source>
        <dbReference type="Proteomes" id="UP000504638"/>
    </source>
</evidence>
<dbReference type="RefSeq" id="XP_033530562.1">
    <property type="nucleotide sequence ID" value="XM_033674143.1"/>
</dbReference>
<reference evidence="3" key="2">
    <citation type="submission" date="2020-04" db="EMBL/GenBank/DDBJ databases">
        <authorList>
            <consortium name="NCBI Genome Project"/>
        </authorList>
    </citation>
    <scope>NUCLEOTIDE SEQUENCE</scope>
    <source>
        <strain evidence="3">CBS 781.70</strain>
    </source>
</reference>
<keyword evidence="2" id="KW-1185">Reference proteome</keyword>
<gene>
    <name evidence="1 3" type="ORF">P152DRAFT_176609</name>
</gene>
<proteinExistence type="predicted"/>
<protein>
    <submittedName>
        <fullName evidence="1 3">Uncharacterized protein</fullName>
    </submittedName>
</protein>
<evidence type="ECO:0000313" key="3">
    <source>
        <dbReference type="RefSeq" id="XP_033530562.1"/>
    </source>
</evidence>
<organism evidence="1">
    <name type="scientific">Eremomyces bilateralis CBS 781.70</name>
    <dbReference type="NCBI Taxonomy" id="1392243"/>
    <lineage>
        <taxon>Eukaryota</taxon>
        <taxon>Fungi</taxon>
        <taxon>Dikarya</taxon>
        <taxon>Ascomycota</taxon>
        <taxon>Pezizomycotina</taxon>
        <taxon>Dothideomycetes</taxon>
        <taxon>Dothideomycetes incertae sedis</taxon>
        <taxon>Eremomycetales</taxon>
        <taxon>Eremomycetaceae</taxon>
        <taxon>Eremomyces</taxon>
    </lineage>
</organism>
<dbReference type="EMBL" id="ML975177">
    <property type="protein sequence ID" value="KAF1808931.1"/>
    <property type="molecule type" value="Genomic_DNA"/>
</dbReference>
<name>A0A6G1FTE6_9PEZI</name>
<evidence type="ECO:0000313" key="1">
    <source>
        <dbReference type="EMBL" id="KAF1808931.1"/>
    </source>
</evidence>
<reference evidence="1 3" key="1">
    <citation type="submission" date="2020-01" db="EMBL/GenBank/DDBJ databases">
        <authorList>
            <consortium name="DOE Joint Genome Institute"/>
            <person name="Haridas S."/>
            <person name="Albert R."/>
            <person name="Binder M."/>
            <person name="Bloem J."/>
            <person name="Labutti K."/>
            <person name="Salamov A."/>
            <person name="Andreopoulos B."/>
            <person name="Baker S.E."/>
            <person name="Barry K."/>
            <person name="Bills G."/>
            <person name="Bluhm B.H."/>
            <person name="Cannon C."/>
            <person name="Castanera R."/>
            <person name="Culley D.E."/>
            <person name="Daum C."/>
            <person name="Ezra D."/>
            <person name="Gonzalez J.B."/>
            <person name="Henrissat B."/>
            <person name="Kuo A."/>
            <person name="Liang C."/>
            <person name="Lipzen A."/>
            <person name="Lutzoni F."/>
            <person name="Magnuson J."/>
            <person name="Mondo S."/>
            <person name="Nolan M."/>
            <person name="Ohm R."/>
            <person name="Pangilinan J."/>
            <person name="Park H.-J."/>
            <person name="Ramirez L."/>
            <person name="Alfaro M."/>
            <person name="Sun H."/>
            <person name="Tritt A."/>
            <person name="Yoshinaga Y."/>
            <person name="Zwiers L.-H."/>
            <person name="Turgeon B.G."/>
            <person name="Goodwin S.B."/>
            <person name="Spatafora J.W."/>
            <person name="Crous P.W."/>
            <person name="Grigoriev I.V."/>
        </authorList>
    </citation>
    <scope>NUCLEOTIDE SEQUENCE</scope>
    <source>
        <strain evidence="1 3">CBS 781.70</strain>
    </source>
</reference>
<accession>A0A6G1FTE6</accession>
<sequence>MLVHHLLRLARNSSRSHPQTDSCEITWTNHMVVSLFPAPWAWRSSRLEHDQFHEFTIIVLSVRSTNSTTQGLIYDRSLECNPLYFTFISPQIPHVKSDCRSCLMHHHHIDRRQSMNTIRQIQSDWTFPYPSQGTPLCRGVPVAWELGRMAICGVHSSVLSLHASRSFGLTTPWSGTNHCNRESGTTKSDGMTLF</sequence>
<dbReference type="Proteomes" id="UP000504638">
    <property type="component" value="Unplaced"/>
</dbReference>
<dbReference type="GeneID" id="54414713"/>
<reference evidence="3" key="3">
    <citation type="submission" date="2025-04" db="UniProtKB">
        <authorList>
            <consortium name="RefSeq"/>
        </authorList>
    </citation>
    <scope>IDENTIFICATION</scope>
    <source>
        <strain evidence="3">CBS 781.70</strain>
    </source>
</reference>